<gene>
    <name evidence="3" type="ORF">FGADI_4309</name>
</gene>
<evidence type="ECO:0000256" key="1">
    <source>
        <dbReference type="SAM" id="Phobius"/>
    </source>
</evidence>
<keyword evidence="2" id="KW-0732">Signal</keyword>
<keyword evidence="1" id="KW-0812">Transmembrane</keyword>
<sequence length="83" mass="8272">MKNPIAALLGIALAFAPGINAGYCCTRYLSGGGVDCIAYPGFTGACAGSVMALNWITATVVATSPFTSLKGILVQQSATEAAA</sequence>
<proteinExistence type="predicted"/>
<keyword evidence="1" id="KW-1133">Transmembrane helix</keyword>
<feature type="signal peptide" evidence="2">
    <location>
        <begin position="1"/>
        <end position="21"/>
    </location>
</feature>
<dbReference type="Proteomes" id="UP000604273">
    <property type="component" value="Unassembled WGS sequence"/>
</dbReference>
<organism evidence="3 4">
    <name type="scientific">Fusarium gaditjirri</name>
    <dbReference type="NCBI Taxonomy" id="282569"/>
    <lineage>
        <taxon>Eukaryota</taxon>
        <taxon>Fungi</taxon>
        <taxon>Dikarya</taxon>
        <taxon>Ascomycota</taxon>
        <taxon>Pezizomycotina</taxon>
        <taxon>Sordariomycetes</taxon>
        <taxon>Hypocreomycetidae</taxon>
        <taxon>Hypocreales</taxon>
        <taxon>Nectriaceae</taxon>
        <taxon>Fusarium</taxon>
        <taxon>Fusarium nisikadoi species complex</taxon>
    </lineage>
</organism>
<accession>A0A8H4TD39</accession>
<evidence type="ECO:0000256" key="2">
    <source>
        <dbReference type="SAM" id="SignalP"/>
    </source>
</evidence>
<reference evidence="3" key="1">
    <citation type="journal article" date="2020" name="BMC Genomics">
        <title>Correction to: Identification and distribution of gene clusters required for synthesis of sphingolipid metabolism inhibitors in diverse species of the filamentous fungus Fusarium.</title>
        <authorList>
            <person name="Kim H.S."/>
            <person name="Lohmar J.M."/>
            <person name="Busman M."/>
            <person name="Brown D.W."/>
            <person name="Naumann T.A."/>
            <person name="Divon H.H."/>
            <person name="Lysoe E."/>
            <person name="Uhlig S."/>
            <person name="Proctor R.H."/>
        </authorList>
    </citation>
    <scope>NUCLEOTIDE SEQUENCE</scope>
    <source>
        <strain evidence="3">NRRL 45417</strain>
    </source>
</reference>
<protein>
    <submittedName>
        <fullName evidence="3">Uncharacterized protein</fullName>
    </submittedName>
</protein>
<keyword evidence="4" id="KW-1185">Reference proteome</keyword>
<feature type="transmembrane region" description="Helical" evidence="1">
    <location>
        <begin position="37"/>
        <end position="62"/>
    </location>
</feature>
<dbReference type="AlphaFoldDB" id="A0A8H4TD39"/>
<name>A0A8H4TD39_9HYPO</name>
<feature type="chain" id="PRO_5034003481" evidence="2">
    <location>
        <begin position="22"/>
        <end position="83"/>
    </location>
</feature>
<keyword evidence="1" id="KW-0472">Membrane</keyword>
<dbReference type="EMBL" id="JABFAI010000094">
    <property type="protein sequence ID" value="KAF4955738.1"/>
    <property type="molecule type" value="Genomic_DNA"/>
</dbReference>
<evidence type="ECO:0000313" key="4">
    <source>
        <dbReference type="Proteomes" id="UP000604273"/>
    </source>
</evidence>
<comment type="caution">
    <text evidence="3">The sequence shown here is derived from an EMBL/GenBank/DDBJ whole genome shotgun (WGS) entry which is preliminary data.</text>
</comment>
<reference evidence="3" key="2">
    <citation type="submission" date="2020-05" db="EMBL/GenBank/DDBJ databases">
        <authorList>
            <person name="Kim H.-S."/>
            <person name="Proctor R.H."/>
            <person name="Brown D.W."/>
        </authorList>
    </citation>
    <scope>NUCLEOTIDE SEQUENCE</scope>
    <source>
        <strain evidence="3">NRRL 45417</strain>
    </source>
</reference>
<evidence type="ECO:0000313" key="3">
    <source>
        <dbReference type="EMBL" id="KAF4955738.1"/>
    </source>
</evidence>